<keyword evidence="1" id="KW-0378">Hydrolase</keyword>
<dbReference type="Pfam" id="PF05728">
    <property type="entry name" value="UPF0227"/>
    <property type="match status" value="1"/>
</dbReference>
<accession>A0ABV9K6K9</accession>
<organism evidence="1 2">
    <name type="scientific">Falsiporphyromonas endometrii</name>
    <dbReference type="NCBI Taxonomy" id="1387297"/>
    <lineage>
        <taxon>Bacteria</taxon>
        <taxon>Pseudomonadati</taxon>
        <taxon>Bacteroidota</taxon>
        <taxon>Bacteroidia</taxon>
        <taxon>Bacteroidales</taxon>
        <taxon>Porphyromonadaceae</taxon>
        <taxon>Falsiporphyromonas</taxon>
    </lineage>
</organism>
<sequence length="183" mass="20608">MTKRILYIHGLGSSAKGSTATILKEQLNGKIDVIAPSFNNEVGSFDNLLCNIRKAQTIIQDQSIDLLVGSSMGGFTALHVGGIPTLIINPCMKPSEHFQGHLLQTSQNELDKYKMLEREKPSSFQQHHTYALFAKDDELFSYRTLFDNLYNKDHSRMIDGSHVNSKSRVVEEIIPSIEKLLTW</sequence>
<keyword evidence="2" id="KW-1185">Reference proteome</keyword>
<evidence type="ECO:0000313" key="1">
    <source>
        <dbReference type="EMBL" id="MFC4665496.1"/>
    </source>
</evidence>
<dbReference type="PANTHER" id="PTHR35602:SF3">
    <property type="entry name" value="ESTERASE YQIA"/>
    <property type="match status" value="1"/>
</dbReference>
<evidence type="ECO:0000313" key="2">
    <source>
        <dbReference type="Proteomes" id="UP001596020"/>
    </source>
</evidence>
<reference evidence="2" key="1">
    <citation type="journal article" date="2019" name="Int. J. Syst. Evol. Microbiol.">
        <title>The Global Catalogue of Microorganisms (GCM) 10K type strain sequencing project: providing services to taxonomists for standard genome sequencing and annotation.</title>
        <authorList>
            <consortium name="The Broad Institute Genomics Platform"/>
            <consortium name="The Broad Institute Genome Sequencing Center for Infectious Disease"/>
            <person name="Wu L."/>
            <person name="Ma J."/>
        </authorList>
    </citation>
    <scope>NUCLEOTIDE SEQUENCE [LARGE SCALE GENOMIC DNA]</scope>
    <source>
        <strain evidence="2">CGMCC 4.7357</strain>
    </source>
</reference>
<dbReference type="InterPro" id="IPR029058">
    <property type="entry name" value="AB_hydrolase_fold"/>
</dbReference>
<dbReference type="InterPro" id="IPR008886">
    <property type="entry name" value="UPF0227/Esterase_YqiA"/>
</dbReference>
<protein>
    <submittedName>
        <fullName evidence="1">YqiA/YcfP family alpha/beta fold hydrolase</fullName>
    </submittedName>
</protein>
<dbReference type="PANTHER" id="PTHR35602">
    <property type="entry name" value="ESTERASE YQIA-RELATED"/>
    <property type="match status" value="1"/>
</dbReference>
<dbReference type="GO" id="GO:0016787">
    <property type="term" value="F:hydrolase activity"/>
    <property type="evidence" value="ECO:0007669"/>
    <property type="project" value="UniProtKB-KW"/>
</dbReference>
<dbReference type="EMBL" id="JBHSGO010000045">
    <property type="protein sequence ID" value="MFC4665496.1"/>
    <property type="molecule type" value="Genomic_DNA"/>
</dbReference>
<comment type="caution">
    <text evidence="1">The sequence shown here is derived from an EMBL/GenBank/DDBJ whole genome shotgun (WGS) entry which is preliminary data.</text>
</comment>
<dbReference type="SUPFAM" id="SSF53474">
    <property type="entry name" value="alpha/beta-Hydrolases"/>
    <property type="match status" value="1"/>
</dbReference>
<gene>
    <name evidence="1" type="ORF">ACFO3G_02540</name>
</gene>
<proteinExistence type="predicted"/>
<dbReference type="Gene3D" id="3.40.50.1820">
    <property type="entry name" value="alpha/beta hydrolase"/>
    <property type="match status" value="1"/>
</dbReference>
<name>A0ABV9K6K9_9PORP</name>
<dbReference type="Proteomes" id="UP001596020">
    <property type="component" value="Unassembled WGS sequence"/>
</dbReference>
<dbReference type="RefSeq" id="WP_380077687.1">
    <property type="nucleotide sequence ID" value="NZ_JBHSGO010000045.1"/>
</dbReference>